<keyword evidence="7" id="KW-0406">Ion transport</keyword>
<dbReference type="InterPro" id="IPR036942">
    <property type="entry name" value="Beta-barrel_TonB_sf"/>
</dbReference>
<keyword evidence="3 11" id="KW-1134">Transmembrane beta strand</keyword>
<dbReference type="GO" id="GO:0009279">
    <property type="term" value="C:cell outer membrane"/>
    <property type="evidence" value="ECO:0007669"/>
    <property type="project" value="UniProtKB-SubCell"/>
</dbReference>
<evidence type="ECO:0000256" key="3">
    <source>
        <dbReference type="ARBA" id="ARBA00022452"/>
    </source>
</evidence>
<keyword evidence="4" id="KW-0410">Iron transport</keyword>
<protein>
    <submittedName>
        <fullName evidence="15">TonB-dependent receptor</fullName>
    </submittedName>
</protein>
<keyword evidence="9 11" id="KW-0472">Membrane</keyword>
<feature type="domain" description="Secretin/TonB short N-terminal" evidence="14">
    <location>
        <begin position="65"/>
        <end position="116"/>
    </location>
</feature>
<evidence type="ECO:0000256" key="12">
    <source>
        <dbReference type="RuleBase" id="RU003357"/>
    </source>
</evidence>
<comment type="similarity">
    <text evidence="11 12">Belongs to the TonB-dependent receptor family.</text>
</comment>
<keyword evidence="5 11" id="KW-0812">Transmembrane</keyword>
<feature type="region of interest" description="Disordered" evidence="13">
    <location>
        <begin position="382"/>
        <end position="406"/>
    </location>
</feature>
<dbReference type="GO" id="GO:0006826">
    <property type="term" value="P:iron ion transport"/>
    <property type="evidence" value="ECO:0007669"/>
    <property type="project" value="UniProtKB-KW"/>
</dbReference>
<dbReference type="Pfam" id="PF00593">
    <property type="entry name" value="TonB_dep_Rec_b-barrel"/>
    <property type="match status" value="1"/>
</dbReference>
<evidence type="ECO:0000256" key="1">
    <source>
        <dbReference type="ARBA" id="ARBA00004571"/>
    </source>
</evidence>
<evidence type="ECO:0000313" key="15">
    <source>
        <dbReference type="EMBL" id="TQV84003.1"/>
    </source>
</evidence>
<evidence type="ECO:0000256" key="8">
    <source>
        <dbReference type="ARBA" id="ARBA00023077"/>
    </source>
</evidence>
<keyword evidence="10 11" id="KW-0998">Cell outer membrane</keyword>
<dbReference type="PROSITE" id="PS52016">
    <property type="entry name" value="TONB_DEPENDENT_REC_3"/>
    <property type="match status" value="1"/>
</dbReference>
<dbReference type="Proteomes" id="UP000319732">
    <property type="component" value="Unassembled WGS sequence"/>
</dbReference>
<dbReference type="Pfam" id="PF07660">
    <property type="entry name" value="STN"/>
    <property type="match status" value="1"/>
</dbReference>
<dbReference type="SUPFAM" id="SSF56935">
    <property type="entry name" value="Porins"/>
    <property type="match status" value="1"/>
</dbReference>
<evidence type="ECO:0000256" key="13">
    <source>
        <dbReference type="SAM" id="MobiDB-lite"/>
    </source>
</evidence>
<evidence type="ECO:0000256" key="2">
    <source>
        <dbReference type="ARBA" id="ARBA00022448"/>
    </source>
</evidence>
<dbReference type="PANTHER" id="PTHR32552">
    <property type="entry name" value="FERRICHROME IRON RECEPTOR-RELATED"/>
    <property type="match status" value="1"/>
</dbReference>
<evidence type="ECO:0000256" key="5">
    <source>
        <dbReference type="ARBA" id="ARBA00022692"/>
    </source>
</evidence>
<comment type="caution">
    <text evidence="15">The sequence shown here is derived from an EMBL/GenBank/DDBJ whole genome shotgun (WGS) entry which is preliminary data.</text>
</comment>
<dbReference type="EMBL" id="VHSG01000006">
    <property type="protein sequence ID" value="TQV84003.1"/>
    <property type="molecule type" value="Genomic_DNA"/>
</dbReference>
<dbReference type="Gene3D" id="3.55.50.30">
    <property type="match status" value="1"/>
</dbReference>
<dbReference type="InterPro" id="IPR039426">
    <property type="entry name" value="TonB-dep_rcpt-like"/>
</dbReference>
<organism evidence="15 16">
    <name type="scientific">Exilibacterium tricleocarpae</name>
    <dbReference type="NCBI Taxonomy" id="2591008"/>
    <lineage>
        <taxon>Bacteria</taxon>
        <taxon>Pseudomonadati</taxon>
        <taxon>Pseudomonadota</taxon>
        <taxon>Gammaproteobacteria</taxon>
        <taxon>Cellvibrionales</taxon>
        <taxon>Cellvibrionaceae</taxon>
        <taxon>Exilibacterium</taxon>
    </lineage>
</organism>
<evidence type="ECO:0000313" key="16">
    <source>
        <dbReference type="Proteomes" id="UP000319732"/>
    </source>
</evidence>
<evidence type="ECO:0000256" key="10">
    <source>
        <dbReference type="ARBA" id="ARBA00023237"/>
    </source>
</evidence>
<dbReference type="RefSeq" id="WP_142903083.1">
    <property type="nucleotide sequence ID" value="NZ_ML660089.1"/>
</dbReference>
<dbReference type="OrthoDB" id="7051185at2"/>
<keyword evidence="6" id="KW-0408">Iron</keyword>
<evidence type="ECO:0000256" key="4">
    <source>
        <dbReference type="ARBA" id="ARBA00022496"/>
    </source>
</evidence>
<dbReference type="SMART" id="SM00965">
    <property type="entry name" value="STN"/>
    <property type="match status" value="1"/>
</dbReference>
<proteinExistence type="inferred from homology"/>
<keyword evidence="8 12" id="KW-0798">TonB box</keyword>
<evidence type="ECO:0000256" key="7">
    <source>
        <dbReference type="ARBA" id="ARBA00023065"/>
    </source>
</evidence>
<keyword evidence="2 11" id="KW-0813">Transport</keyword>
<dbReference type="CDD" id="cd01347">
    <property type="entry name" value="ligand_gated_channel"/>
    <property type="match status" value="1"/>
</dbReference>
<dbReference type="InterPro" id="IPR012910">
    <property type="entry name" value="Plug_dom"/>
</dbReference>
<dbReference type="Gene3D" id="2.40.170.20">
    <property type="entry name" value="TonB-dependent receptor, beta-barrel domain"/>
    <property type="match status" value="2"/>
</dbReference>
<name>A0A545U3L8_9GAMM</name>
<evidence type="ECO:0000256" key="9">
    <source>
        <dbReference type="ARBA" id="ARBA00023136"/>
    </source>
</evidence>
<evidence type="ECO:0000256" key="11">
    <source>
        <dbReference type="PROSITE-ProRule" id="PRU01360"/>
    </source>
</evidence>
<evidence type="ECO:0000259" key="14">
    <source>
        <dbReference type="SMART" id="SM00965"/>
    </source>
</evidence>
<keyword evidence="16" id="KW-1185">Reference proteome</keyword>
<dbReference type="Pfam" id="PF07715">
    <property type="entry name" value="Plug"/>
    <property type="match status" value="1"/>
</dbReference>
<dbReference type="InterPro" id="IPR000531">
    <property type="entry name" value="Beta-barrel_TonB"/>
</dbReference>
<keyword evidence="15" id="KW-0675">Receptor</keyword>
<dbReference type="InterPro" id="IPR011662">
    <property type="entry name" value="Secretin/TonB_short_N"/>
</dbReference>
<reference evidence="15 16" key="1">
    <citation type="submission" date="2019-06" db="EMBL/GenBank/DDBJ databases">
        <title>Whole genome sequence for Cellvibrionaceae sp. R142.</title>
        <authorList>
            <person name="Wang G."/>
        </authorList>
    </citation>
    <scope>NUCLEOTIDE SEQUENCE [LARGE SCALE GENOMIC DNA]</scope>
    <source>
        <strain evidence="15 16">R142</strain>
    </source>
</reference>
<comment type="subcellular location">
    <subcellularLocation>
        <location evidence="1 11">Cell outer membrane</location>
        <topology evidence="1 11">Multi-pass membrane protein</topology>
    </subcellularLocation>
</comment>
<sequence length="857" mass="95012">MLHSVSPNPLRSSRRARVYKVFAVYVIGLLAMVNPSFGAKLLVQFDLTPGPLSQSLIQFAEQAEVSLLVSKTAVAHLHAAPLNGVMTPSQALQRLLRGTGLGYRFVDRQTVSISAALLEEKKAPVASEPRVTAATTRADAGIEEVLVTAQRTSQNLQKVPVAVSVLNRVELERADIKDLTDLGTRVPGLTVASYSLGQPTIHMRGIGSNDDGAAMDNSVAVFVDDIYVGRITHIDLNILDLERVEVLRGPQGTLYGKNAIGGAIKLVSKTPAPGAYREIKLSSGNYNYRGVSGILNGPLGSTSLLGRLSFDSRQRDGWQQNLTTGERQQDDNKWALRGKLLYRPQQHLEAHWSLDGSRENLNASGRIPVHSRVPLRILDAGGNPIPRRDAQGQPLFNSTPEGDQPLYETRLPTDIFRALGGDPRHATNDGEGFTDRYLWGATQRLVYDSGGGTLTAITGYRDGRYDWAEESTGLPSSTTDQFVDNAVLETHRQFSQELRWARQGPANQSLVMGLYYLNEYTHRDEKFPFQALTARSDQRNTTRSYALFGELRYPLSPSLALNLGGRYSYDTKVLRQRAVSNGAPGVVLEDFQLKSEGDWDDFSPRLALSYQFSDSVLWYGSITSGMKSGGFQGAPGTLASASRTIEPESAWDYEAGFKSQWLQDRLRLNVAAFYTDYRDLQVVQFRTIDNFGLFETDNAASASLRGLEAEFVMSPSTGLTVSGSYAFLRATYDNYNDPEGRDFTGNHLRQAPKHSAHLALQYRRPVFKGELHTDLAYRYQSQSFREPSNSGTRLPAFRLVDGSITYSTPDRRWQASLWGKNLLDEEYISHLYVLGGNDYALYGTPRTYGVSIAWRFH</sequence>
<gene>
    <name evidence="15" type="ORF">FKG94_04875</name>
</gene>
<dbReference type="PANTHER" id="PTHR32552:SF81">
    <property type="entry name" value="TONB-DEPENDENT OUTER MEMBRANE RECEPTOR"/>
    <property type="match status" value="1"/>
</dbReference>
<dbReference type="AlphaFoldDB" id="A0A545U3L8"/>
<accession>A0A545U3L8</accession>
<evidence type="ECO:0000256" key="6">
    <source>
        <dbReference type="ARBA" id="ARBA00023004"/>
    </source>
</evidence>